<feature type="compositionally biased region" description="Low complexity" evidence="2">
    <location>
        <begin position="42"/>
        <end position="77"/>
    </location>
</feature>
<feature type="region of interest" description="Disordered" evidence="2">
    <location>
        <begin position="37"/>
        <end position="92"/>
    </location>
</feature>
<accession>A0A3N2BZQ9</accession>
<evidence type="ECO:0000256" key="1">
    <source>
        <dbReference type="ARBA" id="ARBA00022801"/>
    </source>
</evidence>
<comment type="caution">
    <text evidence="4">The sequence shown here is derived from an EMBL/GenBank/DDBJ whole genome shotgun (WGS) entry which is preliminary data.</text>
</comment>
<proteinExistence type="predicted"/>
<dbReference type="Pfam" id="PF07859">
    <property type="entry name" value="Abhydrolase_3"/>
    <property type="match status" value="1"/>
</dbReference>
<dbReference type="InterPro" id="IPR029058">
    <property type="entry name" value="AB_hydrolase_fold"/>
</dbReference>
<dbReference type="InterPro" id="IPR050300">
    <property type="entry name" value="GDXG_lipolytic_enzyme"/>
</dbReference>
<sequence>MSRLPLDPIFVERARTHRAYLISTALEQAKAFFLRPKTTTVARPKPAPAADPTATSPKAAGPKPKPSSPTAKATTAAPRRKKTRAQHRKAARNWDKKELATVGVPGPELRIEEHTIPVAGFPDVRIRLYHPPTADGDQAVPAVLSFFGGAFRIGGIDYPTTDAGFRRRAADAGVVIAAVDYALAPEHRYPTQLEQAHASLEWLFAEAATLGIDARRIAVAGVSAGGSIAAALTLLNRERGRLPIRLQLLEVPVTDLTGGHIDLRPVREMGIPRIFAIKELRSVAKTYLLDRRQAKEPHASPLLARSHADLPRAVILTAEYDPLRGDGAAYLAALRADGVDASGTMYLGATHDTPIFGGVLPAARRWHDDVVTALRSLHDAD</sequence>
<dbReference type="GO" id="GO:0016787">
    <property type="term" value="F:hydrolase activity"/>
    <property type="evidence" value="ECO:0007669"/>
    <property type="project" value="UniProtKB-KW"/>
</dbReference>
<dbReference type="InterPro" id="IPR013094">
    <property type="entry name" value="AB_hydrolase_3"/>
</dbReference>
<reference evidence="4 5" key="1">
    <citation type="submission" date="2018-11" db="EMBL/GenBank/DDBJ databases">
        <title>Sequencing the genomes of 1000 actinobacteria strains.</title>
        <authorList>
            <person name="Klenk H.-P."/>
        </authorList>
    </citation>
    <scope>NUCLEOTIDE SEQUENCE [LARGE SCALE GENOMIC DNA]</scope>
    <source>
        <strain evidence="4 5">DSM 14012</strain>
    </source>
</reference>
<dbReference type="RefSeq" id="WP_234994079.1">
    <property type="nucleotide sequence ID" value="NZ_FXAP01000003.1"/>
</dbReference>
<dbReference type="EMBL" id="RKHL01000001">
    <property type="protein sequence ID" value="ROR80690.1"/>
    <property type="molecule type" value="Genomic_DNA"/>
</dbReference>
<evidence type="ECO:0000259" key="3">
    <source>
        <dbReference type="Pfam" id="PF07859"/>
    </source>
</evidence>
<dbReference type="SUPFAM" id="SSF53474">
    <property type="entry name" value="alpha/beta-Hydrolases"/>
    <property type="match status" value="1"/>
</dbReference>
<name>A0A3N2BZQ9_9MICO</name>
<organism evidence="4 5">
    <name type="scientific">Plantibacter flavus</name>
    <dbReference type="NCBI Taxonomy" id="150123"/>
    <lineage>
        <taxon>Bacteria</taxon>
        <taxon>Bacillati</taxon>
        <taxon>Actinomycetota</taxon>
        <taxon>Actinomycetes</taxon>
        <taxon>Micrococcales</taxon>
        <taxon>Microbacteriaceae</taxon>
        <taxon>Plantibacter</taxon>
    </lineage>
</organism>
<feature type="compositionally biased region" description="Basic residues" evidence="2">
    <location>
        <begin position="78"/>
        <end position="91"/>
    </location>
</feature>
<evidence type="ECO:0000256" key="2">
    <source>
        <dbReference type="SAM" id="MobiDB-lite"/>
    </source>
</evidence>
<evidence type="ECO:0000313" key="4">
    <source>
        <dbReference type="EMBL" id="ROR80690.1"/>
    </source>
</evidence>
<dbReference type="Proteomes" id="UP000266915">
    <property type="component" value="Unassembled WGS sequence"/>
</dbReference>
<dbReference type="Gene3D" id="3.40.50.1820">
    <property type="entry name" value="alpha/beta hydrolase"/>
    <property type="match status" value="1"/>
</dbReference>
<keyword evidence="5" id="KW-1185">Reference proteome</keyword>
<dbReference type="AlphaFoldDB" id="A0A3N2BZQ9"/>
<gene>
    <name evidence="4" type="ORF">EDD42_0733</name>
</gene>
<dbReference type="PANTHER" id="PTHR48081">
    <property type="entry name" value="AB HYDROLASE SUPERFAMILY PROTEIN C4A8.06C"/>
    <property type="match status" value="1"/>
</dbReference>
<dbReference type="PANTHER" id="PTHR48081:SF8">
    <property type="entry name" value="ALPHA_BETA HYDROLASE FOLD-3 DOMAIN-CONTAINING PROTEIN-RELATED"/>
    <property type="match status" value="1"/>
</dbReference>
<keyword evidence="1" id="KW-0378">Hydrolase</keyword>
<protein>
    <submittedName>
        <fullName evidence="4">Acetyl esterase</fullName>
    </submittedName>
</protein>
<evidence type="ECO:0000313" key="5">
    <source>
        <dbReference type="Proteomes" id="UP000266915"/>
    </source>
</evidence>
<feature type="domain" description="Alpha/beta hydrolase fold-3" evidence="3">
    <location>
        <begin position="143"/>
        <end position="352"/>
    </location>
</feature>